<dbReference type="InterPro" id="IPR011009">
    <property type="entry name" value="Kinase-like_dom_sf"/>
</dbReference>
<protein>
    <recommendedName>
        <fullName evidence="3">Aminoglycoside phosphotransferase</fullName>
    </recommendedName>
</protein>
<name>A0ABR7LIH2_9ACTN</name>
<reference evidence="1 2" key="1">
    <citation type="submission" date="2020-06" db="EMBL/GenBank/DDBJ databases">
        <title>Actinomadura xiongansis sp. nov., isolated from soil of Baiyangdian.</title>
        <authorList>
            <person name="Zhang X."/>
        </authorList>
    </citation>
    <scope>NUCLEOTIDE SEQUENCE [LARGE SCALE GENOMIC DNA]</scope>
    <source>
        <strain evidence="1 2">HBUM206468</strain>
    </source>
</reference>
<dbReference type="EMBL" id="JABVEC010000002">
    <property type="protein sequence ID" value="MBC6464644.1"/>
    <property type="molecule type" value="Genomic_DNA"/>
</dbReference>
<organism evidence="1 2">
    <name type="scientific">Actinomadura alba</name>
    <dbReference type="NCBI Taxonomy" id="406431"/>
    <lineage>
        <taxon>Bacteria</taxon>
        <taxon>Bacillati</taxon>
        <taxon>Actinomycetota</taxon>
        <taxon>Actinomycetes</taxon>
        <taxon>Streptosporangiales</taxon>
        <taxon>Thermomonosporaceae</taxon>
        <taxon>Actinomadura</taxon>
    </lineage>
</organism>
<proteinExistence type="predicted"/>
<sequence length="255" mass="27779">MELSLDLSTVAYGNDGDTAGYATSEGTWLRVQWRPRWRLAEQAWTGAEAASVLRGVARPELLRSMRWADQDRDVVWKAEELTLIGSKAVAPNGTPTADPGLSDAWWVSLKTSLTALAAHPTGRVGMGQEHLSLRIAEVYGGEVATVVEEWTTAHADLHWGNLTAPDCWLLDWEDWGAGPRGLDAATLWGFSLGVPALADRVLAEFADDLATRSGRLAQLLFCANVERAFRRSGREMPFTGPAIEAGKRLLSELPA</sequence>
<evidence type="ECO:0000313" key="2">
    <source>
        <dbReference type="Proteomes" id="UP000805614"/>
    </source>
</evidence>
<accession>A0ABR7LIH2</accession>
<dbReference type="Proteomes" id="UP000805614">
    <property type="component" value="Unassembled WGS sequence"/>
</dbReference>
<evidence type="ECO:0000313" key="1">
    <source>
        <dbReference type="EMBL" id="MBC6464644.1"/>
    </source>
</evidence>
<comment type="caution">
    <text evidence="1">The sequence shown here is derived from an EMBL/GenBank/DDBJ whole genome shotgun (WGS) entry which is preliminary data.</text>
</comment>
<dbReference type="SUPFAM" id="SSF56112">
    <property type="entry name" value="Protein kinase-like (PK-like)"/>
    <property type="match status" value="1"/>
</dbReference>
<keyword evidence="2" id="KW-1185">Reference proteome</keyword>
<gene>
    <name evidence="1" type="ORF">HKK74_03915</name>
</gene>
<evidence type="ECO:0008006" key="3">
    <source>
        <dbReference type="Google" id="ProtNLM"/>
    </source>
</evidence>